<comment type="caution">
    <text evidence="2">The sequence shown here is derived from an EMBL/GenBank/DDBJ whole genome shotgun (WGS) entry which is preliminary data.</text>
</comment>
<protein>
    <submittedName>
        <fullName evidence="2">Uncharacterized protein</fullName>
    </submittedName>
</protein>
<evidence type="ECO:0000313" key="3">
    <source>
        <dbReference type="Proteomes" id="UP000730739"/>
    </source>
</evidence>
<evidence type="ECO:0000313" key="2">
    <source>
        <dbReference type="EMBL" id="MBP2237317.1"/>
    </source>
</evidence>
<reference evidence="2 3" key="1">
    <citation type="submission" date="2021-03" db="EMBL/GenBank/DDBJ databases">
        <title>Genomic Encyclopedia of Type Strains, Phase IV (KMG-IV): sequencing the most valuable type-strain genomes for metagenomic binning, comparative biology and taxonomic classification.</title>
        <authorList>
            <person name="Goeker M."/>
        </authorList>
    </citation>
    <scope>NUCLEOTIDE SEQUENCE [LARGE SCALE GENOMIC DNA]</scope>
    <source>
        <strain evidence="2 3">DSM 13372</strain>
    </source>
</reference>
<dbReference type="Proteomes" id="UP000730739">
    <property type="component" value="Unassembled WGS sequence"/>
</dbReference>
<evidence type="ECO:0000256" key="1">
    <source>
        <dbReference type="SAM" id="MobiDB-lite"/>
    </source>
</evidence>
<dbReference type="RefSeq" id="WP_209603287.1">
    <property type="nucleotide sequence ID" value="NZ_JAGILA010000005.1"/>
</dbReference>
<feature type="region of interest" description="Disordered" evidence="1">
    <location>
        <begin position="1"/>
        <end position="53"/>
    </location>
</feature>
<accession>A0ABS4R622</accession>
<dbReference type="EMBL" id="JAGILA010000005">
    <property type="protein sequence ID" value="MBP2237317.1"/>
    <property type="molecule type" value="Genomic_DNA"/>
</dbReference>
<gene>
    <name evidence="2" type="ORF">J2Z31_003835</name>
</gene>
<keyword evidence="3" id="KW-1185">Reference proteome</keyword>
<sequence length="53" mass="5889">MGLMQRRPIAARPIGHIRGSGIRQQAPIAAMKDEDPLSSDRNPEPAMCKRSFE</sequence>
<name>A0ABS4R622_9HYPH</name>
<proteinExistence type="predicted"/>
<organism evidence="2 3">
    <name type="scientific">Sinorhizobium kostiense</name>
    <dbReference type="NCBI Taxonomy" id="76747"/>
    <lineage>
        <taxon>Bacteria</taxon>
        <taxon>Pseudomonadati</taxon>
        <taxon>Pseudomonadota</taxon>
        <taxon>Alphaproteobacteria</taxon>
        <taxon>Hyphomicrobiales</taxon>
        <taxon>Rhizobiaceae</taxon>
        <taxon>Sinorhizobium/Ensifer group</taxon>
        <taxon>Sinorhizobium</taxon>
    </lineage>
</organism>